<reference evidence="8 9" key="1">
    <citation type="journal article" date="2014" name="Antonie Van Leeuwenhoek">
        <title>Hyphomonas beringensis sp. nov. and Hyphomonas chukchiensis sp. nov., isolated from surface seawater of the Bering Sea and Chukchi Sea.</title>
        <authorList>
            <person name="Li C."/>
            <person name="Lai Q."/>
            <person name="Li G."/>
            <person name="Dong C."/>
            <person name="Wang J."/>
            <person name="Liao Y."/>
            <person name="Shao Z."/>
        </authorList>
    </citation>
    <scope>NUCLEOTIDE SEQUENCE [LARGE SCALE GENOMIC DNA]</scope>
    <source>
        <strain evidence="8 9">VP2</strain>
    </source>
</reference>
<name>A0A059FGF2_9PROT</name>
<dbReference type="Proteomes" id="UP000024816">
    <property type="component" value="Unassembled WGS sequence"/>
</dbReference>
<evidence type="ECO:0000259" key="6">
    <source>
        <dbReference type="Pfam" id="PF00107"/>
    </source>
</evidence>
<dbReference type="SUPFAM" id="SSF50129">
    <property type="entry name" value="GroES-like"/>
    <property type="match status" value="1"/>
</dbReference>
<evidence type="ECO:0000313" key="9">
    <source>
        <dbReference type="Proteomes" id="UP000024816"/>
    </source>
</evidence>
<dbReference type="EMBL" id="ARYJ01000003">
    <property type="protein sequence ID" value="KCZ89714.1"/>
    <property type="molecule type" value="Genomic_DNA"/>
</dbReference>
<sequence length="345" mass="36685">MKALVYRGPKDIGFESVPDPVLEDDRDAIIKVDKCSICGSDLHIYHGETFSEDVGYCVGHEAVGEVVEIGRSVRQLKVGDKVMISAAVGCGQCRSCLAGNVVNCETNSGRCYGLSSALQGCQAEAVRVPAADFNAARIPEGVTAEQALMLTDALATAWFGARNADIAHGATVAVVGLGPIGLMAAEGALAMGAARVFGIDLVEERRAMGRAIGLETPNPAEAREYIREATHGRMCDSVIEAVGHSATIRAALGLTGRRGTVSVIGVNQDRSMDFPMAKAFAMGLTFRIGTCSVPQEWPELVPLIQSGRIKPERYISHTLDLSEGARAYDLFDRRAEGAMKMVLDI</sequence>
<dbReference type="Gene3D" id="3.90.180.10">
    <property type="entry name" value="Medium-chain alcohol dehydrogenases, catalytic domain"/>
    <property type="match status" value="1"/>
</dbReference>
<keyword evidence="3 5" id="KW-0862">Zinc</keyword>
<dbReference type="Gene3D" id="3.40.50.720">
    <property type="entry name" value="NAD(P)-binding Rossmann-like Domain"/>
    <property type="match status" value="1"/>
</dbReference>
<dbReference type="InterPro" id="IPR036291">
    <property type="entry name" value="NAD(P)-bd_dom_sf"/>
</dbReference>
<dbReference type="PANTHER" id="PTHR42813:SF2">
    <property type="entry name" value="DEHYDROGENASE, ZINC-CONTAINING, PUTATIVE (AFU_ORTHOLOGUE AFUA_2G02810)-RELATED"/>
    <property type="match status" value="1"/>
</dbReference>
<dbReference type="PROSITE" id="PS00059">
    <property type="entry name" value="ADH_ZINC"/>
    <property type="match status" value="1"/>
</dbReference>
<protein>
    <submittedName>
        <fullName evidence="8">Class III alcohol dehydrogenase</fullName>
    </submittedName>
</protein>
<evidence type="ECO:0000256" key="1">
    <source>
        <dbReference type="ARBA" id="ARBA00001947"/>
    </source>
</evidence>
<evidence type="ECO:0000259" key="7">
    <source>
        <dbReference type="Pfam" id="PF08240"/>
    </source>
</evidence>
<dbReference type="Pfam" id="PF00107">
    <property type="entry name" value="ADH_zinc_N"/>
    <property type="match status" value="1"/>
</dbReference>
<dbReference type="AlphaFoldDB" id="A0A059FGF2"/>
<keyword evidence="2 5" id="KW-0479">Metal-binding</keyword>
<comment type="cofactor">
    <cofactor evidence="1 5">
        <name>Zn(2+)</name>
        <dbReference type="ChEBI" id="CHEBI:29105"/>
    </cofactor>
</comment>
<dbReference type="InterPro" id="IPR002328">
    <property type="entry name" value="ADH_Zn_CS"/>
</dbReference>
<evidence type="ECO:0000256" key="3">
    <source>
        <dbReference type="ARBA" id="ARBA00022833"/>
    </source>
</evidence>
<dbReference type="PANTHER" id="PTHR42813">
    <property type="entry name" value="ZINC-TYPE ALCOHOL DEHYDROGENASE-LIKE"/>
    <property type="match status" value="1"/>
</dbReference>
<dbReference type="CDD" id="cd08284">
    <property type="entry name" value="FDH_like_2"/>
    <property type="match status" value="1"/>
</dbReference>
<dbReference type="OrthoDB" id="9809185at2"/>
<dbReference type="STRING" id="1280952.HJA_05662"/>
<gene>
    <name evidence="8" type="ORF">HJA_05662</name>
</gene>
<dbReference type="SUPFAM" id="SSF51735">
    <property type="entry name" value="NAD(P)-binding Rossmann-fold domains"/>
    <property type="match status" value="1"/>
</dbReference>
<keyword evidence="9" id="KW-1185">Reference proteome</keyword>
<dbReference type="Pfam" id="PF08240">
    <property type="entry name" value="ADH_N"/>
    <property type="match status" value="1"/>
</dbReference>
<accession>A0A059FGF2</accession>
<dbReference type="RefSeq" id="WP_035579365.1">
    <property type="nucleotide sequence ID" value="NZ_ARYJ01000003.1"/>
</dbReference>
<dbReference type="InterPro" id="IPR013149">
    <property type="entry name" value="ADH-like_C"/>
</dbReference>
<dbReference type="InterPro" id="IPR011032">
    <property type="entry name" value="GroES-like_sf"/>
</dbReference>
<organism evidence="8 9">
    <name type="scientific">Hyphomonas jannaschiana VP2</name>
    <dbReference type="NCBI Taxonomy" id="1280952"/>
    <lineage>
        <taxon>Bacteria</taxon>
        <taxon>Pseudomonadati</taxon>
        <taxon>Pseudomonadota</taxon>
        <taxon>Alphaproteobacteria</taxon>
        <taxon>Hyphomonadales</taxon>
        <taxon>Hyphomonadaceae</taxon>
        <taxon>Hyphomonas</taxon>
    </lineage>
</organism>
<evidence type="ECO:0000256" key="5">
    <source>
        <dbReference type="RuleBase" id="RU361277"/>
    </source>
</evidence>
<dbReference type="eggNOG" id="COG1063">
    <property type="taxonomic scope" value="Bacteria"/>
</dbReference>
<dbReference type="InterPro" id="IPR013154">
    <property type="entry name" value="ADH-like_N"/>
</dbReference>
<evidence type="ECO:0000313" key="8">
    <source>
        <dbReference type="EMBL" id="KCZ89714.1"/>
    </source>
</evidence>
<dbReference type="PATRIC" id="fig|1280952.3.peg.1125"/>
<evidence type="ECO:0000256" key="2">
    <source>
        <dbReference type="ARBA" id="ARBA00022723"/>
    </source>
</evidence>
<comment type="similarity">
    <text evidence="5">Belongs to the zinc-containing alcohol dehydrogenase family.</text>
</comment>
<dbReference type="GO" id="GO:0008270">
    <property type="term" value="F:zinc ion binding"/>
    <property type="evidence" value="ECO:0007669"/>
    <property type="project" value="InterPro"/>
</dbReference>
<feature type="domain" description="Alcohol dehydrogenase-like C-terminal" evidence="6">
    <location>
        <begin position="179"/>
        <end position="305"/>
    </location>
</feature>
<proteinExistence type="inferred from homology"/>
<feature type="domain" description="Alcohol dehydrogenase-like N-terminal" evidence="7">
    <location>
        <begin position="25"/>
        <end position="132"/>
    </location>
</feature>
<keyword evidence="4" id="KW-0560">Oxidoreductase</keyword>
<evidence type="ECO:0000256" key="4">
    <source>
        <dbReference type="ARBA" id="ARBA00023002"/>
    </source>
</evidence>
<comment type="caution">
    <text evidence="8">The sequence shown here is derived from an EMBL/GenBank/DDBJ whole genome shotgun (WGS) entry which is preliminary data.</text>
</comment>
<dbReference type="GO" id="GO:0016491">
    <property type="term" value="F:oxidoreductase activity"/>
    <property type="evidence" value="ECO:0007669"/>
    <property type="project" value="UniProtKB-KW"/>
</dbReference>